<dbReference type="EMBL" id="CP058649">
    <property type="protein sequence ID" value="QUI22030.1"/>
    <property type="molecule type" value="Genomic_DNA"/>
</dbReference>
<keyword evidence="2" id="KW-1185">Reference proteome</keyword>
<dbReference type="Proteomes" id="UP000683246">
    <property type="component" value="Chromosome"/>
</dbReference>
<evidence type="ECO:0000313" key="2">
    <source>
        <dbReference type="Proteomes" id="UP000683246"/>
    </source>
</evidence>
<organism evidence="1 2">
    <name type="scientific">Vallitalea pronyensis</name>
    <dbReference type="NCBI Taxonomy" id="1348613"/>
    <lineage>
        <taxon>Bacteria</taxon>
        <taxon>Bacillati</taxon>
        <taxon>Bacillota</taxon>
        <taxon>Clostridia</taxon>
        <taxon>Lachnospirales</taxon>
        <taxon>Vallitaleaceae</taxon>
        <taxon>Vallitalea</taxon>
    </lineage>
</organism>
<accession>A0A8J8SFT4</accession>
<dbReference type="RefSeq" id="WP_212697505.1">
    <property type="nucleotide sequence ID" value="NZ_CP058649.1"/>
</dbReference>
<reference evidence="1" key="1">
    <citation type="submission" date="2020-07" db="EMBL/GenBank/DDBJ databases">
        <title>Vallitalea pronyensis genome.</title>
        <authorList>
            <person name="Postec A."/>
        </authorList>
    </citation>
    <scope>NUCLEOTIDE SEQUENCE</scope>
    <source>
        <strain evidence="1">FatNI3</strain>
    </source>
</reference>
<proteinExistence type="predicted"/>
<protein>
    <submittedName>
        <fullName evidence="1">Uncharacterized protein</fullName>
    </submittedName>
</protein>
<dbReference type="Pfam" id="PF18988">
    <property type="entry name" value="DUF5721"/>
    <property type="match status" value="1"/>
</dbReference>
<dbReference type="InterPro" id="IPR043779">
    <property type="entry name" value="DUF5721"/>
</dbReference>
<dbReference type="AlphaFoldDB" id="A0A8J8SFT4"/>
<name>A0A8J8SFT4_9FIRM</name>
<dbReference type="KEGG" id="vpy:HZI73_06810"/>
<sequence length="150" mass="17480">MKNLLKEQMFDDFEVSGVDITTFTKFSITCDINDKYLSSDEKEILDKRSLVTWSEIKDVLYHIIKGNRVPTKFKIIFVLPKDRTRQLVEKNQLPVKEDGVHGLFININFEDGLLKCTTGTSLKVFTLDKILENYWDDTVKKFFKKHGIAL</sequence>
<evidence type="ECO:0000313" key="1">
    <source>
        <dbReference type="EMBL" id="QUI22030.1"/>
    </source>
</evidence>
<gene>
    <name evidence="1" type="ORF">HZI73_06810</name>
</gene>